<organism evidence="2 3">
    <name type="scientific">Penicillium alfredii</name>
    <dbReference type="NCBI Taxonomy" id="1506179"/>
    <lineage>
        <taxon>Eukaryota</taxon>
        <taxon>Fungi</taxon>
        <taxon>Dikarya</taxon>
        <taxon>Ascomycota</taxon>
        <taxon>Pezizomycotina</taxon>
        <taxon>Eurotiomycetes</taxon>
        <taxon>Eurotiomycetidae</taxon>
        <taxon>Eurotiales</taxon>
        <taxon>Aspergillaceae</taxon>
        <taxon>Penicillium</taxon>
    </lineage>
</organism>
<accession>A0A9W9K7X0</accession>
<dbReference type="OrthoDB" id="5281682at2759"/>
<reference evidence="2" key="2">
    <citation type="journal article" date="2023" name="IMA Fungus">
        <title>Comparative genomic study of the Penicillium genus elucidates a diverse pangenome and 15 lateral gene transfer events.</title>
        <authorList>
            <person name="Petersen C."/>
            <person name="Sorensen T."/>
            <person name="Nielsen M.R."/>
            <person name="Sondergaard T.E."/>
            <person name="Sorensen J.L."/>
            <person name="Fitzpatrick D.A."/>
            <person name="Frisvad J.C."/>
            <person name="Nielsen K.L."/>
        </authorList>
    </citation>
    <scope>NUCLEOTIDE SEQUENCE</scope>
    <source>
        <strain evidence="2">IBT 34128</strain>
    </source>
</reference>
<dbReference type="GeneID" id="81395540"/>
<sequence>MISTIPPPRPVSVNSLARTSIPGATTTGQKTNRITSAEVSCHDNSLSSVSTVTQNLSSISPASPVSASTNLQPPRRATSPFANLPIEIHEVILDHLFGERVSAFITTTTGKSSSQSWNKALRHPRRKALSNLALISRVWTPLVQSRIYRHIKVKGTTEGLAECAEWFSEHPHLTNHVRHIEVWIPVWGSRASRPPPRQPRGRRLDATDTRNVDAIMATLWAHSDPSHGNDIHYHCATHNATLDEIFQLIQIFFSAARVLTLEGGHCKNPPMVQHFRNHSNTLVGRQRLSVLPNIQTLVMRGSWNLMRDSGHWYNLARALPALREWHCGYAQPQPEVYFTMSQILVRPPRSVRHVNLSLEGFYNNKDTLKGLFGTRTMLPPICQLLGELAPRLESLAFTGKICATFFQALQYQIANSPTRMRLKSLDLVVKTCCAGKGLQSGQLPFTLSSELSGITNMGFIYAFEKMVIGAVQCLSGLPALDYLRIRFIDLDSPCPLLNPYFQLIGDQCAGLWSYPILDALRINRPEAHFVELADGIYPQYGPNQQIVGAVYPRARPRSIQACMYKIIADASKS</sequence>
<evidence type="ECO:0000256" key="1">
    <source>
        <dbReference type="SAM" id="MobiDB-lite"/>
    </source>
</evidence>
<feature type="compositionally biased region" description="Polar residues" evidence="1">
    <location>
        <begin position="12"/>
        <end position="33"/>
    </location>
</feature>
<dbReference type="AlphaFoldDB" id="A0A9W9K7X0"/>
<dbReference type="RefSeq" id="XP_056511985.1">
    <property type="nucleotide sequence ID" value="XM_056656372.1"/>
</dbReference>
<dbReference type="Proteomes" id="UP001141434">
    <property type="component" value="Unassembled WGS sequence"/>
</dbReference>
<feature type="compositionally biased region" description="Pro residues" evidence="1">
    <location>
        <begin position="1"/>
        <end position="10"/>
    </location>
</feature>
<keyword evidence="3" id="KW-1185">Reference proteome</keyword>
<feature type="region of interest" description="Disordered" evidence="1">
    <location>
        <begin position="1"/>
        <end position="33"/>
    </location>
</feature>
<protein>
    <submittedName>
        <fullName evidence="2">Uncharacterized protein</fullName>
    </submittedName>
</protein>
<comment type="caution">
    <text evidence="2">The sequence shown here is derived from an EMBL/GenBank/DDBJ whole genome shotgun (WGS) entry which is preliminary data.</text>
</comment>
<reference evidence="2" key="1">
    <citation type="submission" date="2022-11" db="EMBL/GenBank/DDBJ databases">
        <authorList>
            <person name="Petersen C."/>
        </authorList>
    </citation>
    <scope>NUCLEOTIDE SEQUENCE</scope>
    <source>
        <strain evidence="2">IBT 34128</strain>
    </source>
</reference>
<proteinExistence type="predicted"/>
<evidence type="ECO:0000313" key="2">
    <source>
        <dbReference type="EMBL" id="KAJ5096434.1"/>
    </source>
</evidence>
<gene>
    <name evidence="2" type="ORF">NUU61_005790</name>
</gene>
<name>A0A9W9K7X0_9EURO</name>
<dbReference type="EMBL" id="JAPMSZ010000007">
    <property type="protein sequence ID" value="KAJ5096434.1"/>
    <property type="molecule type" value="Genomic_DNA"/>
</dbReference>
<evidence type="ECO:0000313" key="3">
    <source>
        <dbReference type="Proteomes" id="UP001141434"/>
    </source>
</evidence>